<keyword evidence="2 5" id="KW-0328">Glycosyltransferase</keyword>
<dbReference type="EC" id="2.4.-.-" evidence="5"/>
<comment type="similarity">
    <text evidence="1">Belongs to the glycosyltransferase 2 family.</text>
</comment>
<evidence type="ECO:0000259" key="4">
    <source>
        <dbReference type="Pfam" id="PF00535"/>
    </source>
</evidence>
<dbReference type="GO" id="GO:0016757">
    <property type="term" value="F:glycosyltransferase activity"/>
    <property type="evidence" value="ECO:0007669"/>
    <property type="project" value="UniProtKB-KW"/>
</dbReference>
<protein>
    <submittedName>
        <fullName evidence="5">Glycosyltransferase</fullName>
        <ecNumber evidence="5">2.4.-.-</ecNumber>
    </submittedName>
</protein>
<dbReference type="RefSeq" id="WP_264498301.1">
    <property type="nucleotide sequence ID" value="NZ_CP109947.1"/>
</dbReference>
<keyword evidence="6" id="KW-1185">Reference proteome</keyword>
<sequence>MCFDGKKPKIAILMSVYKNDKLEHLIESVESLLNQTYGNFVIYICVDGIVPTDNKNYLEKLDKSKVILFQRDDNRGLAYSLNELIQLALNDKEIEYLARMDADDIAIDKRLQLQVDFMQSNPEIDVSGGFCREFGGVIARGVRKVYSNHEDIVKNMFKKCPFIHPTVIFRRRVFDSGARYPTDKPKTEDLALWYSLAFLGMKFANIEEEIILFRIDDETLLRRRGLSKAFTELKIRLYYLIKLKRFIVSDIAYVLLHYIVRILPAKLFNVIYRNN</sequence>
<proteinExistence type="inferred from homology"/>
<evidence type="ECO:0000256" key="2">
    <source>
        <dbReference type="ARBA" id="ARBA00022676"/>
    </source>
</evidence>
<dbReference type="InterPro" id="IPR050834">
    <property type="entry name" value="Glycosyltransf_2"/>
</dbReference>
<evidence type="ECO:0000256" key="3">
    <source>
        <dbReference type="ARBA" id="ARBA00022679"/>
    </source>
</evidence>
<dbReference type="PANTHER" id="PTHR43685">
    <property type="entry name" value="GLYCOSYLTRANSFERASE"/>
    <property type="match status" value="1"/>
</dbReference>
<dbReference type="EMBL" id="CP125967">
    <property type="protein sequence ID" value="WWO37635.1"/>
    <property type="molecule type" value="Genomic_DNA"/>
</dbReference>
<dbReference type="InterPro" id="IPR001173">
    <property type="entry name" value="Glyco_trans_2-like"/>
</dbReference>
<keyword evidence="3 5" id="KW-0808">Transferase</keyword>
<name>A0ABZ2G773_9GAMM</name>
<evidence type="ECO:0000256" key="1">
    <source>
        <dbReference type="ARBA" id="ARBA00006739"/>
    </source>
</evidence>
<dbReference type="PANTHER" id="PTHR43685:SF5">
    <property type="entry name" value="GLYCOSYLTRANSFERASE EPSE-RELATED"/>
    <property type="match status" value="1"/>
</dbReference>
<reference evidence="5 6" key="1">
    <citation type="journal article" date="2024" name="Front. Plant Sci.">
        <title>Comprehensive phenomic and genomic studies of the species, Pectobacterium cacticida and proposal for reclassification as Alcorniella cacticida comb. nov.</title>
        <authorList>
            <person name="Jonca J."/>
            <person name="Pirhonen M."/>
            <person name="Waleron M.M."/>
            <person name="Gawor J."/>
            <person name="Mrozik A."/>
            <person name="Smoktunowicz M."/>
            <person name="Waleron K."/>
            <person name="Waleron M."/>
        </authorList>
    </citation>
    <scope>NUCLEOTIDE SEQUENCE [LARGE SCALE GENOMIC DNA]</scope>
    <source>
        <strain evidence="5 6">DPMP6</strain>
    </source>
</reference>
<dbReference type="Proteomes" id="UP001379444">
    <property type="component" value="Chromosome"/>
</dbReference>
<dbReference type="SUPFAM" id="SSF53448">
    <property type="entry name" value="Nucleotide-diphospho-sugar transferases"/>
    <property type="match status" value="1"/>
</dbReference>
<feature type="domain" description="Glycosyltransferase 2-like" evidence="4">
    <location>
        <begin position="13"/>
        <end position="174"/>
    </location>
</feature>
<gene>
    <name evidence="5" type="ORF">QNA12_13890</name>
</gene>
<dbReference type="Pfam" id="PF00535">
    <property type="entry name" value="Glycos_transf_2"/>
    <property type="match status" value="1"/>
</dbReference>
<evidence type="ECO:0000313" key="6">
    <source>
        <dbReference type="Proteomes" id="UP001379444"/>
    </source>
</evidence>
<evidence type="ECO:0000313" key="5">
    <source>
        <dbReference type="EMBL" id="WWO37635.1"/>
    </source>
</evidence>
<dbReference type="Gene3D" id="3.90.550.10">
    <property type="entry name" value="Spore Coat Polysaccharide Biosynthesis Protein SpsA, Chain A"/>
    <property type="match status" value="1"/>
</dbReference>
<accession>A0ABZ2G773</accession>
<dbReference type="InterPro" id="IPR029044">
    <property type="entry name" value="Nucleotide-diphossugar_trans"/>
</dbReference>
<organism evidence="5 6">
    <name type="scientific">Pectobacterium cacticida</name>
    <dbReference type="NCBI Taxonomy" id="69221"/>
    <lineage>
        <taxon>Bacteria</taxon>
        <taxon>Pseudomonadati</taxon>
        <taxon>Pseudomonadota</taxon>
        <taxon>Gammaproteobacteria</taxon>
        <taxon>Enterobacterales</taxon>
        <taxon>Pectobacteriaceae</taxon>
        <taxon>Pectobacterium</taxon>
    </lineage>
</organism>